<evidence type="ECO:0008006" key="3">
    <source>
        <dbReference type="Google" id="ProtNLM"/>
    </source>
</evidence>
<accession>F7R396</accession>
<organism evidence="1 2">
    <name type="scientific">Ligilactobacillus ruminis SPM0211</name>
    <dbReference type="NCBI Taxonomy" id="1040964"/>
    <lineage>
        <taxon>Bacteria</taxon>
        <taxon>Bacillati</taxon>
        <taxon>Bacillota</taxon>
        <taxon>Bacilli</taxon>
        <taxon>Lactobacillales</taxon>
        <taxon>Lactobacillaceae</taxon>
        <taxon>Ligilactobacillus</taxon>
    </lineage>
</organism>
<protein>
    <recommendedName>
        <fullName evidence="3">Endonuclease/exonuclease/phosphatase domain-containing protein</fullName>
    </recommendedName>
</protein>
<dbReference type="AlphaFoldDB" id="F7R396"/>
<sequence>MYLRTKAQQRTLDNLQVITKNNYPDLRVTKGYVLTALLEGYKQYVNNEEVLKKAIKESDVKQEGSGTPVNFNITAQANTNLESMKRIIDKMTGRSFFPAQIIDILLICALSIESKDFMETEDSIDSIRLQIIKKIADTDTTDVMTLYKIRKVLNESFERGCNMMKYKVLEHNVNQATNKDGKNSLPAVIVTEIHEEKPDLGSLPEFAFCKNYMQFFDDAFGDEYDYYPKEPTANTDNKQNELLLFWKKEKFEAVLDSAQTTEVTWENNMPNFTSVILKEKDTEKEFLFCGLRITMARCIDNNASKAEQQKQYKQQAALRREQMEYVLSVTDKCEHVLIVGDFNNYRRGVDLEEWNVGCINCGKQDYTVYTPNGQSIYKEDAMSDDYEFPEDHIVSRGIEVSNYRYDRKFIKWDTSGIYKKAGTDFSDWSYLHGYPDHATLIAEFELS</sequence>
<dbReference type="EMBL" id="AFOJ01000008">
    <property type="protein sequence ID" value="EGM49820.1"/>
    <property type="molecule type" value="Genomic_DNA"/>
</dbReference>
<dbReference type="InterPro" id="IPR036691">
    <property type="entry name" value="Endo/exonu/phosph_ase_sf"/>
</dbReference>
<dbReference type="SUPFAM" id="SSF56219">
    <property type="entry name" value="DNase I-like"/>
    <property type="match status" value="1"/>
</dbReference>
<dbReference type="RefSeq" id="WP_003696657.1">
    <property type="nucleotide sequence ID" value="NZ_AFOJ01000008.1"/>
</dbReference>
<dbReference type="Proteomes" id="UP000002971">
    <property type="component" value="Unassembled WGS sequence"/>
</dbReference>
<reference evidence="1 2" key="1">
    <citation type="journal article" date="2011" name="J. Bacteriol.">
        <title>Genome Sequence of Lactobacillus ruminis SPM0211, Isolated from a Fecal Sample from a Healthy Korean.</title>
        <authorList>
            <person name="Lee S."/>
            <person name="Cho Y.J."/>
            <person name="Lee A.H."/>
            <person name="Chun J."/>
            <person name="Ha N.J."/>
            <person name="Ko G."/>
        </authorList>
    </citation>
    <scope>NUCLEOTIDE SEQUENCE [LARGE SCALE GENOMIC DNA]</scope>
    <source>
        <strain evidence="1 2">SPM0211</strain>
    </source>
</reference>
<comment type="caution">
    <text evidence="1">The sequence shown here is derived from an EMBL/GenBank/DDBJ whole genome shotgun (WGS) entry which is preliminary data.</text>
</comment>
<name>F7R396_9LACO</name>
<evidence type="ECO:0000313" key="2">
    <source>
        <dbReference type="Proteomes" id="UP000002971"/>
    </source>
</evidence>
<proteinExistence type="predicted"/>
<gene>
    <name evidence="1" type="ORF">LRU_02155</name>
</gene>
<evidence type="ECO:0000313" key="1">
    <source>
        <dbReference type="EMBL" id="EGM49820.1"/>
    </source>
</evidence>
<dbReference type="Gene3D" id="3.60.10.10">
    <property type="entry name" value="Endonuclease/exonuclease/phosphatase"/>
    <property type="match status" value="1"/>
</dbReference>